<evidence type="ECO:0000313" key="3">
    <source>
        <dbReference type="EMBL" id="CAB4861161.1"/>
    </source>
</evidence>
<protein>
    <submittedName>
        <fullName evidence="3">Unannotated protein</fullName>
    </submittedName>
</protein>
<gene>
    <name evidence="3" type="ORF">UFOPK3444_00182</name>
</gene>
<sequence length="94" mass="10226">MRSLVAKFTAATTWAFVSGALIAPTAFARISGGEGTYGATNDKVVTNFGFAIILLLPLLLAVLSVLQRRSEDREHEHLEAQSHRADLAEWQGGW</sequence>
<feature type="transmembrane region" description="Helical" evidence="2">
    <location>
        <begin position="44"/>
        <end position="66"/>
    </location>
</feature>
<accession>A0A6J7CTF5</accession>
<feature type="compositionally biased region" description="Basic and acidic residues" evidence="1">
    <location>
        <begin position="74"/>
        <end position="87"/>
    </location>
</feature>
<evidence type="ECO:0000256" key="2">
    <source>
        <dbReference type="SAM" id="Phobius"/>
    </source>
</evidence>
<dbReference type="EMBL" id="CAFBLU010000002">
    <property type="protein sequence ID" value="CAB4861161.1"/>
    <property type="molecule type" value="Genomic_DNA"/>
</dbReference>
<dbReference type="AlphaFoldDB" id="A0A6J7CTF5"/>
<feature type="region of interest" description="Disordered" evidence="1">
    <location>
        <begin position="74"/>
        <end position="94"/>
    </location>
</feature>
<reference evidence="3" key="1">
    <citation type="submission" date="2020-05" db="EMBL/GenBank/DDBJ databases">
        <authorList>
            <person name="Chiriac C."/>
            <person name="Salcher M."/>
            <person name="Ghai R."/>
            <person name="Kavagutti S V."/>
        </authorList>
    </citation>
    <scope>NUCLEOTIDE SEQUENCE</scope>
</reference>
<evidence type="ECO:0000256" key="1">
    <source>
        <dbReference type="SAM" id="MobiDB-lite"/>
    </source>
</evidence>
<organism evidence="3">
    <name type="scientific">freshwater metagenome</name>
    <dbReference type="NCBI Taxonomy" id="449393"/>
    <lineage>
        <taxon>unclassified sequences</taxon>
        <taxon>metagenomes</taxon>
        <taxon>ecological metagenomes</taxon>
    </lineage>
</organism>
<proteinExistence type="predicted"/>
<name>A0A6J7CTF5_9ZZZZ</name>
<keyword evidence="2" id="KW-1133">Transmembrane helix</keyword>
<keyword evidence="2" id="KW-0812">Transmembrane</keyword>
<keyword evidence="2" id="KW-0472">Membrane</keyword>